<reference evidence="3 4" key="1">
    <citation type="submission" date="2013-12" db="EMBL/GenBank/DDBJ databases">
        <title>Draft genome of the parsitic nematode Ancylostoma duodenale.</title>
        <authorList>
            <person name="Mitreva M."/>
        </authorList>
    </citation>
    <scope>NUCLEOTIDE SEQUENCE [LARGE SCALE GENOMIC DNA]</scope>
    <source>
        <strain evidence="3 4">Zhejiang</strain>
    </source>
</reference>
<sequence>MSNDLRTLEPAFKQILLNRDVIAIDQDPLGIMGKLVREVSAFSTSRELHCSSSKSIGVYLKPVTPTRGENTSFALAVLNKNELEVKVSIDK</sequence>
<dbReference type="Gene3D" id="3.20.20.70">
    <property type="entry name" value="Aldolase class I"/>
    <property type="match status" value="1"/>
</dbReference>
<organism evidence="3 4">
    <name type="scientific">Ancylostoma duodenale</name>
    <dbReference type="NCBI Taxonomy" id="51022"/>
    <lineage>
        <taxon>Eukaryota</taxon>
        <taxon>Metazoa</taxon>
        <taxon>Ecdysozoa</taxon>
        <taxon>Nematoda</taxon>
        <taxon>Chromadorea</taxon>
        <taxon>Rhabditida</taxon>
        <taxon>Rhabditina</taxon>
        <taxon>Rhabditomorpha</taxon>
        <taxon>Strongyloidea</taxon>
        <taxon>Ancylostomatidae</taxon>
        <taxon>Ancylostomatinae</taxon>
        <taxon>Ancylostoma</taxon>
    </lineage>
</organism>
<dbReference type="InterPro" id="IPR002241">
    <property type="entry name" value="Glyco_hydro_27"/>
</dbReference>
<keyword evidence="1" id="KW-0378">Hydrolase</keyword>
<dbReference type="PANTHER" id="PTHR11452:SF83">
    <property type="entry name" value="ALPHA-GALACTOSIDASE"/>
    <property type="match status" value="1"/>
</dbReference>
<evidence type="ECO:0000313" key="3">
    <source>
        <dbReference type="EMBL" id="KIH54108.1"/>
    </source>
</evidence>
<accession>A0A0C2CCQ7</accession>
<dbReference type="GO" id="GO:0009311">
    <property type="term" value="P:oligosaccharide metabolic process"/>
    <property type="evidence" value="ECO:0007669"/>
    <property type="project" value="TreeGrafter"/>
</dbReference>
<dbReference type="AlphaFoldDB" id="A0A0C2CCQ7"/>
<dbReference type="EMBL" id="KN739704">
    <property type="protein sequence ID" value="KIH54108.1"/>
    <property type="molecule type" value="Genomic_DNA"/>
</dbReference>
<gene>
    <name evidence="3" type="ORF">ANCDUO_15747</name>
</gene>
<dbReference type="GO" id="GO:0005737">
    <property type="term" value="C:cytoplasm"/>
    <property type="evidence" value="ECO:0007669"/>
    <property type="project" value="TreeGrafter"/>
</dbReference>
<name>A0A0C2CCQ7_9BILA</name>
<keyword evidence="4" id="KW-1185">Reference proteome</keyword>
<proteinExistence type="predicted"/>
<dbReference type="OrthoDB" id="5795902at2759"/>
<dbReference type="GO" id="GO:0016139">
    <property type="term" value="P:glycoside catabolic process"/>
    <property type="evidence" value="ECO:0007669"/>
    <property type="project" value="TreeGrafter"/>
</dbReference>
<keyword evidence="2" id="KW-0326">Glycosidase</keyword>
<evidence type="ECO:0000256" key="2">
    <source>
        <dbReference type="ARBA" id="ARBA00023295"/>
    </source>
</evidence>
<dbReference type="GO" id="GO:0004557">
    <property type="term" value="F:alpha-galactosidase activity"/>
    <property type="evidence" value="ECO:0007669"/>
    <property type="project" value="TreeGrafter"/>
</dbReference>
<dbReference type="InterPro" id="IPR013785">
    <property type="entry name" value="Aldolase_TIM"/>
</dbReference>
<evidence type="ECO:0000313" key="4">
    <source>
        <dbReference type="Proteomes" id="UP000054047"/>
    </source>
</evidence>
<dbReference type="PANTHER" id="PTHR11452">
    <property type="entry name" value="ALPHA-GALACTOSIDASE/ALPHA-N-ACETYLGALACTOSAMINIDASE"/>
    <property type="match status" value="1"/>
</dbReference>
<evidence type="ECO:0000256" key="1">
    <source>
        <dbReference type="ARBA" id="ARBA00022801"/>
    </source>
</evidence>
<dbReference type="Proteomes" id="UP000054047">
    <property type="component" value="Unassembled WGS sequence"/>
</dbReference>
<protein>
    <submittedName>
        <fullName evidence="3">Uncharacterized protein</fullName>
    </submittedName>
</protein>